<dbReference type="EMBL" id="JAKLWS010000002">
    <property type="protein sequence ID" value="MCG2587536.1"/>
    <property type="molecule type" value="Genomic_DNA"/>
</dbReference>
<name>A0ABS9K9M0_9BACT</name>
<dbReference type="RefSeq" id="WP_237852380.1">
    <property type="nucleotide sequence ID" value="NZ_JAKLWS010000002.1"/>
</dbReference>
<dbReference type="Gene3D" id="2.60.40.1120">
    <property type="entry name" value="Carboxypeptidase-like, regulatory domain"/>
    <property type="match status" value="1"/>
</dbReference>
<evidence type="ECO:0000313" key="2">
    <source>
        <dbReference type="Proteomes" id="UP001165366"/>
    </source>
</evidence>
<dbReference type="SUPFAM" id="SSF56935">
    <property type="entry name" value="Porins"/>
    <property type="match status" value="1"/>
</dbReference>
<dbReference type="Proteomes" id="UP001165366">
    <property type="component" value="Unassembled WGS sequence"/>
</dbReference>
<organism evidence="1 2">
    <name type="scientific">Rhodohalobacter sulfatireducens</name>
    <dbReference type="NCBI Taxonomy" id="2911366"/>
    <lineage>
        <taxon>Bacteria</taxon>
        <taxon>Pseudomonadati</taxon>
        <taxon>Balneolota</taxon>
        <taxon>Balneolia</taxon>
        <taxon>Balneolales</taxon>
        <taxon>Balneolaceae</taxon>
        <taxon>Rhodohalobacter</taxon>
    </lineage>
</organism>
<reference evidence="1" key="2">
    <citation type="submission" date="2024-05" db="EMBL/GenBank/DDBJ databases">
        <title>Rhodohalobacter halophilus gen. nov., sp. nov., a moderately halophilic member of the family Balneolaceae.</title>
        <authorList>
            <person name="Xia J."/>
        </authorList>
    </citation>
    <scope>NUCLEOTIDE SEQUENCE</scope>
    <source>
        <strain evidence="1">WB101</strain>
    </source>
</reference>
<keyword evidence="2" id="KW-1185">Reference proteome</keyword>
<dbReference type="InterPro" id="IPR008969">
    <property type="entry name" value="CarboxyPept-like_regulatory"/>
</dbReference>
<protein>
    <submittedName>
        <fullName evidence="1">Carboxypeptidase-like regulatory domain-containing protein</fullName>
    </submittedName>
</protein>
<comment type="caution">
    <text evidence="1">The sequence shown here is derived from an EMBL/GenBank/DDBJ whole genome shotgun (WGS) entry which is preliminary data.</text>
</comment>
<proteinExistence type="predicted"/>
<reference evidence="1" key="1">
    <citation type="submission" date="2022-01" db="EMBL/GenBank/DDBJ databases">
        <authorList>
            <person name="Wang Y."/>
        </authorList>
    </citation>
    <scope>NUCLEOTIDE SEQUENCE</scope>
    <source>
        <strain evidence="1">WB101</strain>
    </source>
</reference>
<accession>A0ABS9K9M0</accession>
<evidence type="ECO:0000313" key="1">
    <source>
        <dbReference type="EMBL" id="MCG2587536.1"/>
    </source>
</evidence>
<dbReference type="SUPFAM" id="SSF49464">
    <property type="entry name" value="Carboxypeptidase regulatory domain-like"/>
    <property type="match status" value="1"/>
</dbReference>
<gene>
    <name evidence="1" type="ORF">L6773_03080</name>
</gene>
<sequence>MIRSGIAITLTVLLCLGLNSVSVGQDSKKEFVSFEFSGESLSEALDQIIKRTEIDLVYDPKITEGIHIYERINPKNTDELLTQLLEDHELDYIILSSGTYVIVKSSRGGPFYGTFAGKVVDSETGEPLPGATVMLADASGGTSTNHSGNFSINKLLSGTHRITFSYVGYEPVSKTIQIRPDNELTERISLERKPVDVLPVVVEAHRAKIPHHQNPTMPVSSELNTVGVMRDAIRNLNLMSGIQYGLPLTDLHLQGGQQSEHRILLDGVPVYNPYSFGQMFSSFSPYAIGNVRVHKTGYGVQAGSQIAGLINLSHDLPATGNKSIVLQGDPLSTNLRGDLSFTTGEESSLQIMTALRTNFWDIYKNPTLENTLQDWNTIDPLITNAVGDIEYDAAAYEPIRHNSDIKFFDYHLATSYKIDNFSSISASLYLAENEVETRLLNQHRSNTGLSAAPYLYASDGYQWNNLTAQISWNEILTPRFDVSTQASYSINQFEHQNRMGTADYPISVGSSGRNFNLDSAFSENSTPLPTQFDGNEIQHFILKADGSYSISPHLLIEGGVQLDRVTSGIDISNLSYFPARIDQSATLLSSYLNTKHTFGSYWNVEWGSRFTYAALSNQVYAEPRFTVQFDQPESNIGYWSAKLSGGLYRQFINEFQVTNSGPTSLVPSFAIWSLANEDNIPKAWHLNGSALIEPSSNRSIKLELYYKWQPVTNITSYSNLSSQENLSVQNVQVSGIRAFAETTEMKAWGGGIKVNQSFADSNLKLKTGYDYSYSRIDMESQFGRMMPAPWNEPHRTQLRILWRMMPDLAVTAKWQGIWGRKWAFRKSYYDFLRYRQFEMPTNFSFNTPENDKMSSFQQVDLSFIYQPTLGSANLEVRLELLNILNRENTLEKYLQPVQNGEETIYRVRHRSLPGFHPTISLQVEF</sequence>
<dbReference type="Pfam" id="PF13715">
    <property type="entry name" value="CarbopepD_reg_2"/>
    <property type="match status" value="1"/>
</dbReference>